<dbReference type="InterPro" id="IPR029691">
    <property type="entry name" value="PATE2"/>
</dbReference>
<dbReference type="Proteomes" id="UP000314987">
    <property type="component" value="Unassembled WGS sequence"/>
</dbReference>
<dbReference type="InterPro" id="IPR059168">
    <property type="entry name" value="PATE2-like_ECD_3FTx"/>
</dbReference>
<dbReference type="CDD" id="cd23578">
    <property type="entry name" value="TFP_LU_ECD_PATE2"/>
    <property type="match status" value="1"/>
</dbReference>
<proteinExistence type="predicted"/>
<evidence type="ECO:0000313" key="3">
    <source>
        <dbReference type="Proteomes" id="UP000314987"/>
    </source>
</evidence>
<dbReference type="STRING" id="29139.ENSVURP00010028873"/>
<dbReference type="OMA" id="LKHKQSC"/>
<organism evidence="2 3">
    <name type="scientific">Vombatus ursinus</name>
    <name type="common">Common wombat</name>
    <dbReference type="NCBI Taxonomy" id="29139"/>
    <lineage>
        <taxon>Eukaryota</taxon>
        <taxon>Metazoa</taxon>
        <taxon>Chordata</taxon>
        <taxon>Craniata</taxon>
        <taxon>Vertebrata</taxon>
        <taxon>Euteleostomi</taxon>
        <taxon>Mammalia</taxon>
        <taxon>Metatheria</taxon>
        <taxon>Diprotodontia</taxon>
        <taxon>Vombatidae</taxon>
        <taxon>Vombatus</taxon>
    </lineage>
</organism>
<keyword evidence="3" id="KW-1185">Reference proteome</keyword>
<reference evidence="2" key="3">
    <citation type="submission" date="2025-09" db="UniProtKB">
        <authorList>
            <consortium name="Ensembl"/>
        </authorList>
    </citation>
    <scope>IDENTIFICATION</scope>
</reference>
<dbReference type="Ensembl" id="ENSVURT00010032898.1">
    <property type="protein sequence ID" value="ENSVURP00010028873.1"/>
    <property type="gene ID" value="ENSVURG00010022109.1"/>
</dbReference>
<accession>A0A4X2LXT6</accession>
<dbReference type="GeneTree" id="ENSGT00970000198448"/>
<dbReference type="PANTHER" id="PTHR47884">
    <property type="entry name" value="PROSTATE AND TESTIS EXPRESSED PROTEIN 2"/>
    <property type="match status" value="1"/>
</dbReference>
<reference evidence="2" key="2">
    <citation type="submission" date="2025-08" db="UniProtKB">
        <authorList>
            <consortium name="Ensembl"/>
        </authorList>
    </citation>
    <scope>IDENTIFICATION</scope>
</reference>
<dbReference type="Pfam" id="PF00021">
    <property type="entry name" value="UPAR_LY6"/>
    <property type="match status" value="1"/>
</dbReference>
<feature type="domain" description="UPAR/Ly6" evidence="1">
    <location>
        <begin position="20"/>
        <end position="100"/>
    </location>
</feature>
<evidence type="ECO:0000313" key="2">
    <source>
        <dbReference type="Ensembl" id="ENSVURP00010028873.1"/>
    </source>
</evidence>
<reference evidence="3" key="1">
    <citation type="submission" date="2018-12" db="EMBL/GenBank/DDBJ databases">
        <authorList>
            <person name="Yazar S."/>
        </authorList>
    </citation>
    <scope>NUCLEOTIDE SEQUENCE [LARGE SCALE GENOMIC DNA]</scope>
</reference>
<dbReference type="PANTHER" id="PTHR47884:SF1">
    <property type="entry name" value="PROSTATE AND TESTIS EXPRESSED PROTEIN 2"/>
    <property type="match status" value="1"/>
</dbReference>
<evidence type="ECO:0000259" key="1">
    <source>
        <dbReference type="Pfam" id="PF00021"/>
    </source>
</evidence>
<protein>
    <recommendedName>
        <fullName evidence="1">UPAR/Ly6 domain-containing protein</fullName>
    </recommendedName>
</protein>
<dbReference type="AlphaFoldDB" id="A0A4X2LXT6"/>
<dbReference type="InterPro" id="IPR016054">
    <property type="entry name" value="LY6_UPA_recep-like"/>
</dbReference>
<sequence length="114" mass="12947">MLTNGPFVLLCHYTFLLKPTKCNVCSLFHIGFCYSGMKSCTASTGQHCVTKNYFIIQNSGLALYHYSKLGCKTDCENEDITSKRERLEILCCRDKDYCNMPFGSQIPSYYEPGP</sequence>
<name>A0A4X2LXT6_VOMUR</name>